<organism evidence="2 3">
    <name type="scientific">Durusdinium trenchii</name>
    <dbReference type="NCBI Taxonomy" id="1381693"/>
    <lineage>
        <taxon>Eukaryota</taxon>
        <taxon>Sar</taxon>
        <taxon>Alveolata</taxon>
        <taxon>Dinophyceae</taxon>
        <taxon>Suessiales</taxon>
        <taxon>Symbiodiniaceae</taxon>
        <taxon>Durusdinium</taxon>
    </lineage>
</organism>
<accession>A0ABP0MZ19</accession>
<keyword evidence="1" id="KW-1133">Transmembrane helix</keyword>
<keyword evidence="3" id="KW-1185">Reference proteome</keyword>
<name>A0ABP0MZ19_9DINO</name>
<proteinExistence type="predicted"/>
<dbReference type="EMBL" id="CAXAMN010020890">
    <property type="protein sequence ID" value="CAK9056745.1"/>
    <property type="molecule type" value="Genomic_DNA"/>
</dbReference>
<comment type="caution">
    <text evidence="2">The sequence shown here is derived from an EMBL/GenBank/DDBJ whole genome shotgun (WGS) entry which is preliminary data.</text>
</comment>
<evidence type="ECO:0000313" key="3">
    <source>
        <dbReference type="Proteomes" id="UP001642484"/>
    </source>
</evidence>
<evidence type="ECO:0000256" key="1">
    <source>
        <dbReference type="SAM" id="Phobius"/>
    </source>
</evidence>
<dbReference type="Proteomes" id="UP001642484">
    <property type="component" value="Unassembled WGS sequence"/>
</dbReference>
<gene>
    <name evidence="2" type="ORF">CCMP2556_LOCUS28070</name>
</gene>
<keyword evidence="1" id="KW-0472">Membrane</keyword>
<sequence length="116" mass="13305">MAFAFEKKTPNKLIQRTLKPILSKATQSRFTFIDISDRIVVFFFFALIPLILASIRVVPRLCQSTTSTLFVVLVLWQSHFIAFNGKMADTASLDLLMQYQIDLYPVMPNAMRSLRS</sequence>
<reference evidence="2 3" key="1">
    <citation type="submission" date="2024-02" db="EMBL/GenBank/DDBJ databases">
        <authorList>
            <person name="Chen Y."/>
            <person name="Shah S."/>
            <person name="Dougan E. K."/>
            <person name="Thang M."/>
            <person name="Chan C."/>
        </authorList>
    </citation>
    <scope>NUCLEOTIDE SEQUENCE [LARGE SCALE GENOMIC DNA]</scope>
</reference>
<protein>
    <submittedName>
        <fullName evidence="2">Uncharacterized protein</fullName>
    </submittedName>
</protein>
<evidence type="ECO:0000313" key="2">
    <source>
        <dbReference type="EMBL" id="CAK9056745.1"/>
    </source>
</evidence>
<feature type="transmembrane region" description="Helical" evidence="1">
    <location>
        <begin position="39"/>
        <end position="58"/>
    </location>
</feature>
<keyword evidence="1" id="KW-0812">Transmembrane</keyword>